<dbReference type="InterPro" id="IPR013083">
    <property type="entry name" value="Znf_RING/FYVE/PHD"/>
</dbReference>
<proteinExistence type="predicted"/>
<feature type="domain" description="RING-type" evidence="1">
    <location>
        <begin position="275"/>
        <end position="312"/>
    </location>
</feature>
<protein>
    <recommendedName>
        <fullName evidence="1">RING-type domain-containing protein</fullName>
    </recommendedName>
</protein>
<dbReference type="SUPFAM" id="SSF57850">
    <property type="entry name" value="RING/U-box"/>
    <property type="match status" value="1"/>
</dbReference>
<dbReference type="AlphaFoldDB" id="A0A6C0I289"/>
<dbReference type="PROSITE" id="PS50089">
    <property type="entry name" value="ZF_RING_2"/>
    <property type="match status" value="1"/>
</dbReference>
<evidence type="ECO:0000313" key="2">
    <source>
        <dbReference type="EMBL" id="QHT86892.1"/>
    </source>
</evidence>
<dbReference type="Pfam" id="PF13920">
    <property type="entry name" value="zf-C3HC4_3"/>
    <property type="match status" value="1"/>
</dbReference>
<accession>A0A6C0I289</accession>
<reference evidence="2" key="1">
    <citation type="journal article" date="2020" name="Nature">
        <title>Giant virus diversity and host interactions through global metagenomics.</title>
        <authorList>
            <person name="Schulz F."/>
            <person name="Roux S."/>
            <person name="Paez-Espino D."/>
            <person name="Jungbluth S."/>
            <person name="Walsh D.A."/>
            <person name="Denef V.J."/>
            <person name="McMahon K.D."/>
            <person name="Konstantinidis K.T."/>
            <person name="Eloe-Fadrosh E.A."/>
            <person name="Kyrpides N.C."/>
            <person name="Woyke T."/>
        </authorList>
    </citation>
    <scope>NUCLEOTIDE SEQUENCE</scope>
    <source>
        <strain evidence="2">GVMAG-M-3300023184-18</strain>
    </source>
</reference>
<name>A0A6C0I289_9ZZZZ</name>
<organism evidence="2">
    <name type="scientific">viral metagenome</name>
    <dbReference type="NCBI Taxonomy" id="1070528"/>
    <lineage>
        <taxon>unclassified sequences</taxon>
        <taxon>metagenomes</taxon>
        <taxon>organismal metagenomes</taxon>
    </lineage>
</organism>
<dbReference type="Gene3D" id="3.30.40.10">
    <property type="entry name" value="Zinc/RING finger domain, C3HC4 (zinc finger)"/>
    <property type="match status" value="1"/>
</dbReference>
<dbReference type="EMBL" id="MN740077">
    <property type="protein sequence ID" value="QHT86892.1"/>
    <property type="molecule type" value="Genomic_DNA"/>
</dbReference>
<dbReference type="InterPro" id="IPR001841">
    <property type="entry name" value="Znf_RING"/>
</dbReference>
<evidence type="ECO:0000259" key="1">
    <source>
        <dbReference type="PROSITE" id="PS50089"/>
    </source>
</evidence>
<sequence length="323" mass="37300">MNHERQQRNIQIKMNSNWTPASDEMEEIEMRNLKMVFTQYKNKPSYYPEIPHYNEDGLKIYRDDNNHYNPTFAVNTQGRGNIPFPIIDMDDVKVFLTDLPSANWVKAREYQAWAYRDFIYDPNNAPIKYYASRNSSHLFFQTSNHRSVTTIELDGVPPNIIFNMSRNDNGSVYYERNDSRATRVRICDNESARSGYLGYYRRMTDVGDFIISAAPPAPPAVAAPQIAPVSSDPYGPDYQDFAAFLHQPHPRRNNNKLPLPAGVRNIETNVEEEQCILCFKNKSSLQLRPCSHKIICPDCYTKLEKPECPVCRGQIQSLTCDNH</sequence>